<name>A0ABT2ET52_9BACT</name>
<keyword evidence="2" id="KW-1185">Reference proteome</keyword>
<proteinExistence type="predicted"/>
<sequence length="49" mass="5533">MSERRNFHDALEPVVYWNTSFVIARGVSAFVSLDEDLLAVDGITVYMPT</sequence>
<dbReference type="Proteomes" id="UP001204798">
    <property type="component" value="Unassembled WGS sequence"/>
</dbReference>
<evidence type="ECO:0000313" key="1">
    <source>
        <dbReference type="EMBL" id="MCS3921126.1"/>
    </source>
</evidence>
<comment type="caution">
    <text evidence="1">The sequence shown here is derived from an EMBL/GenBank/DDBJ whole genome shotgun (WGS) entry which is preliminary data.</text>
</comment>
<evidence type="ECO:0008006" key="3">
    <source>
        <dbReference type="Google" id="ProtNLM"/>
    </source>
</evidence>
<dbReference type="EMBL" id="JANUCP010000009">
    <property type="protein sequence ID" value="MCS3921126.1"/>
    <property type="molecule type" value="Genomic_DNA"/>
</dbReference>
<evidence type="ECO:0000313" key="2">
    <source>
        <dbReference type="Proteomes" id="UP001204798"/>
    </source>
</evidence>
<gene>
    <name evidence="1" type="ORF">M2350_003567</name>
</gene>
<organism evidence="1 2">
    <name type="scientific">Candidatus Fervidibacter sacchari</name>
    <dbReference type="NCBI Taxonomy" id="1448929"/>
    <lineage>
        <taxon>Bacteria</taxon>
        <taxon>Candidatus Fervidibacterota</taxon>
        <taxon>Candidatus Fervidibacter</taxon>
    </lineage>
</organism>
<protein>
    <recommendedName>
        <fullName evidence="3">PIN domain-containing protein</fullName>
    </recommendedName>
</protein>
<accession>A0ABT2ET52</accession>
<reference evidence="1 2" key="1">
    <citation type="submission" date="2022-08" db="EMBL/GenBank/DDBJ databases">
        <title>Bacterial and archaeal communities from various locations to study Microbial Dark Matter (Phase II).</title>
        <authorList>
            <person name="Stepanauskas R."/>
        </authorList>
    </citation>
    <scope>NUCLEOTIDE SEQUENCE [LARGE SCALE GENOMIC DNA]</scope>
    <source>
        <strain evidence="1 2">PD1</strain>
    </source>
</reference>
<dbReference type="RefSeq" id="WP_259101968.1">
    <property type="nucleotide sequence ID" value="NZ_CP130454.1"/>
</dbReference>